<evidence type="ECO:0000256" key="1">
    <source>
        <dbReference type="ARBA" id="ARBA00008918"/>
    </source>
</evidence>
<comment type="similarity">
    <text evidence="1">Belongs to the ribosome association toxin RatA family.</text>
</comment>
<gene>
    <name evidence="4" type="ORF">ONZ52_06900</name>
    <name evidence="5" type="ORF">ONZ52_24425</name>
</gene>
<keyword evidence="6" id="KW-1185">Reference proteome</keyword>
<proteinExistence type="inferred from homology"/>
<accession>A0ABT3KMP7</accession>
<feature type="domain" description="Coenzyme Q-binding protein COQ10 START" evidence="3">
    <location>
        <begin position="10"/>
        <end position="36"/>
    </location>
</feature>
<organism evidence="5 6">
    <name type="scientific">Marinomonas rhodophyticola</name>
    <dbReference type="NCBI Taxonomy" id="2992803"/>
    <lineage>
        <taxon>Bacteria</taxon>
        <taxon>Pseudomonadati</taxon>
        <taxon>Pseudomonadota</taxon>
        <taxon>Gammaproteobacteria</taxon>
        <taxon>Oceanospirillales</taxon>
        <taxon>Oceanospirillaceae</taxon>
        <taxon>Marinomonas</taxon>
    </lineage>
</organism>
<dbReference type="InterPro" id="IPR005031">
    <property type="entry name" value="COQ10_START"/>
</dbReference>
<evidence type="ECO:0000259" key="3">
    <source>
        <dbReference type="Pfam" id="PF03364"/>
    </source>
</evidence>
<dbReference type="InterPro" id="IPR023393">
    <property type="entry name" value="START-like_dom_sf"/>
</dbReference>
<evidence type="ECO:0000313" key="5">
    <source>
        <dbReference type="EMBL" id="MCW4631848.1"/>
    </source>
</evidence>
<comment type="caution">
    <text evidence="5">The sequence shown here is derived from an EMBL/GenBank/DDBJ whole genome shotgun (WGS) entry which is preliminary data.</text>
</comment>
<protein>
    <recommendedName>
        <fullName evidence="3">Coenzyme Q-binding protein COQ10 START domain-containing protein</fullName>
    </recommendedName>
</protein>
<dbReference type="SUPFAM" id="SSF55961">
    <property type="entry name" value="Bet v1-like"/>
    <property type="match status" value="1"/>
</dbReference>
<dbReference type="EMBL" id="JAPEUL010000013">
    <property type="protein sequence ID" value="MCW4631848.1"/>
    <property type="molecule type" value="Genomic_DNA"/>
</dbReference>
<dbReference type="Proteomes" id="UP001431181">
    <property type="component" value="Unassembled WGS sequence"/>
</dbReference>
<sequence length="83" mass="9518">MSHIERFAHVNYSCEQMFALVNDIDGYPEFLPGCLGLYSHFKNANRNRGFFGSGKRAGKTIFHNQELFGKLQSNRDDFGERAI</sequence>
<evidence type="ECO:0000313" key="4">
    <source>
        <dbReference type="EMBL" id="MCW4628723.1"/>
    </source>
</evidence>
<dbReference type="Gene3D" id="3.30.530.20">
    <property type="match status" value="1"/>
</dbReference>
<dbReference type="EMBL" id="JAPEUL010000006">
    <property type="protein sequence ID" value="MCW4628723.1"/>
    <property type="molecule type" value="Genomic_DNA"/>
</dbReference>
<name>A0ABT3KMP7_9GAMM</name>
<evidence type="ECO:0000256" key="2">
    <source>
        <dbReference type="ARBA" id="ARBA00022649"/>
    </source>
</evidence>
<reference evidence="5" key="1">
    <citation type="submission" date="2022-11" db="EMBL/GenBank/DDBJ databases">
        <title>Marinomonas sp. nov., isolated from marine algae.</title>
        <authorList>
            <person name="Choi D.G."/>
            <person name="Kim J.M."/>
            <person name="Lee J.K."/>
            <person name="Baek J.H."/>
            <person name="Jeon C.O."/>
        </authorList>
    </citation>
    <scope>NUCLEOTIDE SEQUENCE</scope>
    <source>
        <strain evidence="5">KJ51-3</strain>
    </source>
</reference>
<dbReference type="RefSeq" id="WP_265217947.1">
    <property type="nucleotide sequence ID" value="NZ_JAPEUL010000006.1"/>
</dbReference>
<evidence type="ECO:0000313" key="6">
    <source>
        <dbReference type="Proteomes" id="UP001431181"/>
    </source>
</evidence>
<dbReference type="Pfam" id="PF03364">
    <property type="entry name" value="Polyketide_cyc"/>
    <property type="match status" value="1"/>
</dbReference>
<keyword evidence="2" id="KW-1277">Toxin-antitoxin system</keyword>